<dbReference type="Pfam" id="PF01555">
    <property type="entry name" value="N6_N4_Mtase"/>
    <property type="match status" value="2"/>
</dbReference>
<evidence type="ECO:0000313" key="4">
    <source>
        <dbReference type="EMBL" id="AMM41618.1"/>
    </source>
</evidence>
<dbReference type="GO" id="GO:0008170">
    <property type="term" value="F:N-methyltransferase activity"/>
    <property type="evidence" value="ECO:0007669"/>
    <property type="project" value="InterPro"/>
</dbReference>
<organism evidence="4 5">
    <name type="scientific">Desulfofervidus auxilii</name>
    <dbReference type="NCBI Taxonomy" id="1621989"/>
    <lineage>
        <taxon>Bacteria</taxon>
        <taxon>Pseudomonadati</taxon>
        <taxon>Thermodesulfobacteriota</taxon>
        <taxon>Candidatus Desulfofervidia</taxon>
        <taxon>Candidatus Desulfofervidales</taxon>
        <taxon>Candidatus Desulfofervidaceae</taxon>
        <taxon>Candidatus Desulfofervidus</taxon>
    </lineage>
</organism>
<gene>
    <name evidence="4" type="ORF">HS1_001824</name>
</gene>
<evidence type="ECO:0000256" key="1">
    <source>
        <dbReference type="ARBA" id="ARBA00022603"/>
    </source>
</evidence>
<feature type="domain" description="DNA methylase N-4/N-6" evidence="3">
    <location>
        <begin position="218"/>
        <end position="394"/>
    </location>
</feature>
<evidence type="ECO:0000256" key="2">
    <source>
        <dbReference type="ARBA" id="ARBA00022679"/>
    </source>
</evidence>
<dbReference type="InterPro" id="IPR002941">
    <property type="entry name" value="DNA_methylase_N4/N6"/>
</dbReference>
<dbReference type="KEGG" id="daw:HS1_001824"/>
<dbReference type="EC" id="2.1.1.-" evidence="4"/>
<dbReference type="SUPFAM" id="SSF53335">
    <property type="entry name" value="S-adenosyl-L-methionine-dependent methyltransferases"/>
    <property type="match status" value="2"/>
</dbReference>
<dbReference type="EMBL" id="CP013015">
    <property type="protein sequence ID" value="AMM41618.1"/>
    <property type="molecule type" value="Genomic_DNA"/>
</dbReference>
<keyword evidence="1 4" id="KW-0489">Methyltransferase</keyword>
<sequence length="544" mass="62559">MKKKAVISNANKEVVCPICKKRLKGNLGEHIRKLHGDEEFERAVLKAKESGMPDPEIGMIFNVTFKQIEKIITERYGVNISVLKRPKNIKYWAPKDFKEETTTVWSFKRRGDWATHDGRYRGNWSPYIPRNVILKYSKPGETVLDYFVGSGTTAVEVKLLGRKCIARDINPACIGLTLENLNFKVPEKPFKKEPYPTYEPDVSIGDARCLSDIGNNEIDLICAHPPYAGIISYSSKVEGDLSRLSIKEFLEEMGKVARESYRVLKPGSKCAILIGDTRKKKHVIPIGFQTINVFLNEGFKLKELVIKRQHNCKTTGFWYEKSIKYNFLLLAHEYLPIFEKPKLSTSTVIKEEQASYGLVLSHIKKPSIKRKLNKFETTTVWIFPKAELEEQLNKNVIERYANKNGYLISTFVAPYKNELFISRKNKNKFNLLFIKSPFLGYNPSKSDIECFLKEIKNVVQQKLSALNIGGFLAIQVRDVRMNGYIEPIGKKIVDLLTFNNLWLKEIVVVTEQEQKLKNMTEGNKSLRIVHQYLLIYEVISEKSN</sequence>
<dbReference type="GO" id="GO:0032259">
    <property type="term" value="P:methylation"/>
    <property type="evidence" value="ECO:0007669"/>
    <property type="project" value="UniProtKB-KW"/>
</dbReference>
<dbReference type="Proteomes" id="UP000070560">
    <property type="component" value="Chromosome"/>
</dbReference>
<dbReference type="RefSeq" id="WP_082757760.1">
    <property type="nucleotide sequence ID" value="NZ_CP013015.1"/>
</dbReference>
<keyword evidence="2 4" id="KW-0808">Transferase</keyword>
<dbReference type="InterPro" id="IPR029063">
    <property type="entry name" value="SAM-dependent_MTases_sf"/>
</dbReference>
<name>A0A7U4QLM5_DESA2</name>
<dbReference type="GO" id="GO:0003677">
    <property type="term" value="F:DNA binding"/>
    <property type="evidence" value="ECO:0007669"/>
    <property type="project" value="InterPro"/>
</dbReference>
<protein>
    <submittedName>
        <fullName evidence="4">DNA methylase N-4</fullName>
        <ecNumber evidence="4">2.1.1.-</ecNumber>
    </submittedName>
</protein>
<feature type="domain" description="DNA methylase N-4/N-6" evidence="3">
    <location>
        <begin position="88"/>
        <end position="172"/>
    </location>
</feature>
<dbReference type="Gene3D" id="3.40.50.150">
    <property type="entry name" value="Vaccinia Virus protein VP39"/>
    <property type="match status" value="2"/>
</dbReference>
<dbReference type="REBASE" id="139592">
    <property type="entry name" value="M.DauHS1ORF1824P"/>
</dbReference>
<evidence type="ECO:0000259" key="3">
    <source>
        <dbReference type="Pfam" id="PF01555"/>
    </source>
</evidence>
<proteinExistence type="predicted"/>
<dbReference type="AlphaFoldDB" id="A0A7U4QLM5"/>
<accession>A0A7U4QLM5</accession>
<keyword evidence="5" id="KW-1185">Reference proteome</keyword>
<evidence type="ECO:0000313" key="5">
    <source>
        <dbReference type="Proteomes" id="UP000070560"/>
    </source>
</evidence>
<reference evidence="4 5" key="1">
    <citation type="submission" date="2015-10" db="EMBL/GenBank/DDBJ databases">
        <title>Candidatus Desulfofervidus auxilii, a hydrogenotrophic sulfate-reducing bacterium involved in the thermophilic anaerobic oxidation of methane.</title>
        <authorList>
            <person name="Krukenberg V."/>
            <person name="Richter M."/>
            <person name="Wegener G."/>
        </authorList>
    </citation>
    <scope>NUCLEOTIDE SEQUENCE [LARGE SCALE GENOMIC DNA]</scope>
    <source>
        <strain evidence="4 5">HS1</strain>
    </source>
</reference>